<keyword evidence="1" id="KW-1133">Transmembrane helix</keyword>
<feature type="transmembrane region" description="Helical" evidence="1">
    <location>
        <begin position="17"/>
        <end position="37"/>
    </location>
</feature>
<comment type="caution">
    <text evidence="2">The sequence shown here is derived from an EMBL/GenBank/DDBJ whole genome shotgun (WGS) entry which is preliminary data.</text>
</comment>
<organism evidence="2 3">
    <name type="scientific">Cryomyces antarcticus</name>
    <dbReference type="NCBI Taxonomy" id="329879"/>
    <lineage>
        <taxon>Eukaryota</taxon>
        <taxon>Fungi</taxon>
        <taxon>Dikarya</taxon>
        <taxon>Ascomycota</taxon>
        <taxon>Pezizomycotina</taxon>
        <taxon>Dothideomycetes</taxon>
        <taxon>Dothideomycetes incertae sedis</taxon>
        <taxon>Cryomyces</taxon>
    </lineage>
</organism>
<protein>
    <submittedName>
        <fullName evidence="2">Uncharacterized protein</fullName>
    </submittedName>
</protein>
<gene>
    <name evidence="2" type="ORF">LTR16_006806</name>
</gene>
<dbReference type="Proteomes" id="UP001357485">
    <property type="component" value="Unassembled WGS sequence"/>
</dbReference>
<evidence type="ECO:0000313" key="3">
    <source>
        <dbReference type="Proteomes" id="UP001357485"/>
    </source>
</evidence>
<sequence>DNDAILLNQILAPQTDMLWRAALVFFIALPLGLSAAYKEFFKGGISTMALSSMAIMGNQTHYGMFAPPGLSPL</sequence>
<evidence type="ECO:0000256" key="1">
    <source>
        <dbReference type="SAM" id="Phobius"/>
    </source>
</evidence>
<proteinExistence type="predicted"/>
<keyword evidence="1" id="KW-0812">Transmembrane</keyword>
<dbReference type="EMBL" id="JAVRRA010009547">
    <property type="protein sequence ID" value="KAK5247250.1"/>
    <property type="molecule type" value="Genomic_DNA"/>
</dbReference>
<reference evidence="2 3" key="1">
    <citation type="submission" date="2023-08" db="EMBL/GenBank/DDBJ databases">
        <title>Black Yeasts Isolated from many extreme environments.</title>
        <authorList>
            <person name="Coleine C."/>
            <person name="Stajich J.E."/>
            <person name="Selbmann L."/>
        </authorList>
    </citation>
    <scope>NUCLEOTIDE SEQUENCE [LARGE SCALE GENOMIC DNA]</scope>
    <source>
        <strain evidence="2 3">CCFEE 536</strain>
    </source>
</reference>
<evidence type="ECO:0000313" key="2">
    <source>
        <dbReference type="EMBL" id="KAK5247250.1"/>
    </source>
</evidence>
<keyword evidence="3" id="KW-1185">Reference proteome</keyword>
<accession>A0ABR0LVU0</accession>
<feature type="non-terminal residue" evidence="2">
    <location>
        <position position="1"/>
    </location>
</feature>
<feature type="non-terminal residue" evidence="2">
    <location>
        <position position="73"/>
    </location>
</feature>
<name>A0ABR0LVU0_9PEZI</name>
<keyword evidence="1" id="KW-0472">Membrane</keyword>